<evidence type="ECO:0000256" key="1">
    <source>
        <dbReference type="SAM" id="SignalP"/>
    </source>
</evidence>
<gene>
    <name evidence="2" type="ORF">EG244_05265</name>
</gene>
<feature type="signal peptide" evidence="1">
    <location>
        <begin position="1"/>
        <end position="28"/>
    </location>
</feature>
<evidence type="ECO:0008006" key="4">
    <source>
        <dbReference type="Google" id="ProtNLM"/>
    </source>
</evidence>
<comment type="caution">
    <text evidence="2">The sequence shown here is derived from an EMBL/GenBank/DDBJ whole genome shotgun (WGS) entry which is preliminary data.</text>
</comment>
<evidence type="ECO:0000313" key="2">
    <source>
        <dbReference type="EMBL" id="RRH76582.1"/>
    </source>
</evidence>
<accession>A0A3P3DSS5</accession>
<feature type="chain" id="PRO_5018127144" description="Transcriptional regulator" evidence="1">
    <location>
        <begin position="29"/>
        <end position="243"/>
    </location>
</feature>
<protein>
    <recommendedName>
        <fullName evidence="4">Transcriptional regulator</fullName>
    </recommendedName>
</protein>
<dbReference type="OrthoDB" id="5149569at2"/>
<organism evidence="2 3">
    <name type="scientific">Falsigemmobacter faecalis</name>
    <dbReference type="NCBI Taxonomy" id="2488730"/>
    <lineage>
        <taxon>Bacteria</taxon>
        <taxon>Pseudomonadati</taxon>
        <taxon>Pseudomonadota</taxon>
        <taxon>Alphaproteobacteria</taxon>
        <taxon>Rhodobacterales</taxon>
        <taxon>Paracoccaceae</taxon>
        <taxon>Falsigemmobacter</taxon>
    </lineage>
</organism>
<name>A0A3P3DSS5_9RHOB</name>
<dbReference type="Proteomes" id="UP000282125">
    <property type="component" value="Unassembled WGS sequence"/>
</dbReference>
<reference evidence="2 3" key="1">
    <citation type="submission" date="2018-11" db="EMBL/GenBank/DDBJ databases">
        <title>Gemmobacter sp. nov., YIM 102744-1 draft genome.</title>
        <authorList>
            <person name="Li G."/>
            <person name="Jiang Y."/>
        </authorList>
    </citation>
    <scope>NUCLEOTIDE SEQUENCE [LARGE SCALE GENOMIC DNA]</scope>
    <source>
        <strain evidence="2 3">YIM 102744-1</strain>
    </source>
</reference>
<evidence type="ECO:0000313" key="3">
    <source>
        <dbReference type="Proteomes" id="UP000282125"/>
    </source>
</evidence>
<keyword evidence="3" id="KW-1185">Reference proteome</keyword>
<dbReference type="RefSeq" id="WP_124963969.1">
    <property type="nucleotide sequence ID" value="NZ_RRAZ01000006.1"/>
</dbReference>
<proteinExistence type="predicted"/>
<keyword evidence="1" id="KW-0732">Signal</keyword>
<dbReference type="EMBL" id="RRAZ01000006">
    <property type="protein sequence ID" value="RRH76582.1"/>
    <property type="molecule type" value="Genomic_DNA"/>
</dbReference>
<sequence>MLNTARFPFTAASAVVVSMLAPLEFAQAQVDAFQVEPERSFKSSPSLRLSGGELQVAAWRQGLLTSSSANSSQLTFELAEKQVATEHTPVEMIQSFRKLSGLTWAQLAGIFHVSSRSLFMWAEGRPISAGHQQALAQSLAALNFVDRGSDEDNRNLLLSDAGNGITYYQLLENSKYEEFTTLAGPGNKREPLIKKLSKEAEAHNAPKNLAVDFSGISEEILDQDSLRPEPTKLRRVKTRKMTG</sequence>
<dbReference type="AlphaFoldDB" id="A0A3P3DSS5"/>